<feature type="region of interest" description="Disordered" evidence="1">
    <location>
        <begin position="1"/>
        <end position="211"/>
    </location>
</feature>
<evidence type="ECO:0000313" key="2">
    <source>
        <dbReference type="Proteomes" id="UP000504637"/>
    </source>
</evidence>
<feature type="compositionally biased region" description="Low complexity" evidence="1">
    <location>
        <begin position="1"/>
        <end position="14"/>
    </location>
</feature>
<reference evidence="3" key="2">
    <citation type="submission" date="2020-04" db="EMBL/GenBank/DDBJ databases">
        <authorList>
            <consortium name="NCBI Genome Project"/>
        </authorList>
    </citation>
    <scope>NUCLEOTIDE SEQUENCE</scope>
    <source>
        <strain evidence="3">CBS 342.82</strain>
    </source>
</reference>
<evidence type="ECO:0000313" key="3">
    <source>
        <dbReference type="RefSeq" id="XP_033461752.1"/>
    </source>
</evidence>
<proteinExistence type="predicted"/>
<feature type="compositionally biased region" description="Low complexity" evidence="1">
    <location>
        <begin position="148"/>
        <end position="158"/>
    </location>
</feature>
<feature type="region of interest" description="Disordered" evidence="1">
    <location>
        <begin position="240"/>
        <end position="268"/>
    </location>
</feature>
<dbReference type="AlphaFoldDB" id="A0A6J3M9I8"/>
<name>A0A6J3M9I8_9PEZI</name>
<evidence type="ECO:0000256" key="1">
    <source>
        <dbReference type="SAM" id="MobiDB-lite"/>
    </source>
</evidence>
<organism evidence="3">
    <name type="scientific">Dissoconium aciculare CBS 342.82</name>
    <dbReference type="NCBI Taxonomy" id="1314786"/>
    <lineage>
        <taxon>Eukaryota</taxon>
        <taxon>Fungi</taxon>
        <taxon>Dikarya</taxon>
        <taxon>Ascomycota</taxon>
        <taxon>Pezizomycotina</taxon>
        <taxon>Dothideomycetes</taxon>
        <taxon>Dothideomycetidae</taxon>
        <taxon>Mycosphaerellales</taxon>
        <taxon>Dissoconiaceae</taxon>
        <taxon>Dissoconium</taxon>
    </lineage>
</organism>
<gene>
    <name evidence="3" type="ORF">K489DRAFT_369562</name>
</gene>
<dbReference type="Proteomes" id="UP000504637">
    <property type="component" value="Unplaced"/>
</dbReference>
<keyword evidence="2" id="KW-1185">Reference proteome</keyword>
<feature type="compositionally biased region" description="Low complexity" evidence="1">
    <location>
        <begin position="49"/>
        <end position="58"/>
    </location>
</feature>
<dbReference type="GeneID" id="54360848"/>
<feature type="compositionally biased region" description="Low complexity" evidence="1">
    <location>
        <begin position="93"/>
        <end position="102"/>
    </location>
</feature>
<protein>
    <submittedName>
        <fullName evidence="3">Uncharacterized protein</fullName>
    </submittedName>
</protein>
<sequence>MYPGSRRSSRSPSVYGPPSPMREWSPSVFYGGGDPLNGGHHRVSPSPPSSRRASVSSHGSRHSPTREWSPIVFFGGGDPLSGGFHGLSPSPPGSRRSSVSSHGSHHSRHSSHHSDHGSHHSSRHSSRHSSPLHDVPPPGSPHSRRSSRSSSSSASSPPGLFAGPVPDSSSLSHRRYAPNFASSFGAFSVDPAVRDPPPMTGPRGPKRPYVRTGTRAISPLRAPVNGDIFAPNVTPGSFQRAGLNHLNDGSWKRRLDPTESERAPRRRR</sequence>
<accession>A0A6J3M9I8</accession>
<dbReference type="RefSeq" id="XP_033461752.1">
    <property type="nucleotide sequence ID" value="XM_033603048.1"/>
</dbReference>
<reference evidence="3" key="1">
    <citation type="submission" date="2020-01" db="EMBL/GenBank/DDBJ databases">
        <authorList>
            <consortium name="DOE Joint Genome Institute"/>
            <person name="Haridas S."/>
            <person name="Albert R."/>
            <person name="Binder M."/>
            <person name="Bloem J."/>
            <person name="Labutti K."/>
            <person name="Salamov A."/>
            <person name="Andreopoulos B."/>
            <person name="Baker S.E."/>
            <person name="Barry K."/>
            <person name="Bills G."/>
            <person name="Bluhm B.H."/>
            <person name="Cannon C."/>
            <person name="Castanera R."/>
            <person name="Culley D.E."/>
            <person name="Daum C."/>
            <person name="Ezra D."/>
            <person name="Gonzalez J.B."/>
            <person name="Henrissat B."/>
            <person name="Kuo A."/>
            <person name="Liang C."/>
            <person name="Lipzen A."/>
            <person name="Lutzoni F."/>
            <person name="Magnuson J."/>
            <person name="Mondo S."/>
            <person name="Nolan M."/>
            <person name="Ohm R."/>
            <person name="Pangilinan J."/>
            <person name="Park H.-J."/>
            <person name="Ramirez L."/>
            <person name="Alfaro M."/>
            <person name="Sun H."/>
            <person name="Tritt A."/>
            <person name="Yoshinaga Y."/>
            <person name="Zwiers L.-H."/>
            <person name="Turgeon B.G."/>
            <person name="Goodwin S.B."/>
            <person name="Spatafora J.W."/>
            <person name="Crous P.W."/>
            <person name="Grigoriev I.V."/>
        </authorList>
    </citation>
    <scope>NUCLEOTIDE SEQUENCE</scope>
    <source>
        <strain evidence="3">CBS 342.82</strain>
    </source>
</reference>
<feature type="compositionally biased region" description="Gly residues" evidence="1">
    <location>
        <begin position="74"/>
        <end position="85"/>
    </location>
</feature>
<reference evidence="3" key="3">
    <citation type="submission" date="2025-08" db="UniProtKB">
        <authorList>
            <consortium name="RefSeq"/>
        </authorList>
    </citation>
    <scope>IDENTIFICATION</scope>
    <source>
        <strain evidence="3">CBS 342.82</strain>
    </source>
</reference>
<feature type="compositionally biased region" description="Basic and acidic residues" evidence="1">
    <location>
        <begin position="250"/>
        <end position="268"/>
    </location>
</feature>